<evidence type="ECO:0000259" key="1">
    <source>
        <dbReference type="PROSITE" id="PS50994"/>
    </source>
</evidence>
<dbReference type="AlphaFoldDB" id="A0A8J2KTC1"/>
<gene>
    <name evidence="2" type="ORF">AFUS01_LOCUS29930</name>
</gene>
<protein>
    <recommendedName>
        <fullName evidence="1">Integrase catalytic domain-containing protein</fullName>
    </recommendedName>
</protein>
<dbReference type="PANTHER" id="PTHR46585">
    <property type="entry name" value="INTEGRASE CORE DOMAIN CONTAINING PROTEIN"/>
    <property type="match status" value="1"/>
</dbReference>
<evidence type="ECO:0000313" key="3">
    <source>
        <dbReference type="Proteomes" id="UP000708208"/>
    </source>
</evidence>
<reference evidence="2" key="1">
    <citation type="submission" date="2021-06" db="EMBL/GenBank/DDBJ databases">
        <authorList>
            <person name="Hodson N. C."/>
            <person name="Mongue J. A."/>
            <person name="Jaron S. K."/>
        </authorList>
    </citation>
    <scope>NUCLEOTIDE SEQUENCE</scope>
</reference>
<evidence type="ECO:0000313" key="2">
    <source>
        <dbReference type="EMBL" id="CAG7819486.1"/>
    </source>
</evidence>
<dbReference type="PANTHER" id="PTHR46585:SF1">
    <property type="entry name" value="CHROMO DOMAIN-CONTAINING PROTEIN"/>
    <property type="match status" value="1"/>
</dbReference>
<comment type="caution">
    <text evidence="2">The sequence shown here is derived from an EMBL/GenBank/DDBJ whole genome shotgun (WGS) entry which is preliminary data.</text>
</comment>
<dbReference type="Proteomes" id="UP000708208">
    <property type="component" value="Unassembled WGS sequence"/>
</dbReference>
<dbReference type="InterPro" id="IPR001584">
    <property type="entry name" value="Integrase_cat-core"/>
</dbReference>
<sequence length="183" mass="21282">MVNFINEIFTADLKDLAGLAKPNSGNHFVLVVLDAFSRKAYTSLLKNENSNSMIQAFRSVFEEARVTPVYLYTDRGAEFMSRAFGKFLDQNHVTLYNIHSRMKASISERFIRTLFSKLQRYMTLKNTKRIVKVLPDFTSAYNATKHRSIGMVPNEVNTRNSYEVWQHIYGKYLEESKRPRKPP</sequence>
<dbReference type="GO" id="GO:0015074">
    <property type="term" value="P:DNA integration"/>
    <property type="evidence" value="ECO:0007669"/>
    <property type="project" value="InterPro"/>
</dbReference>
<keyword evidence="3" id="KW-1185">Reference proteome</keyword>
<organism evidence="2 3">
    <name type="scientific">Allacma fusca</name>
    <dbReference type="NCBI Taxonomy" id="39272"/>
    <lineage>
        <taxon>Eukaryota</taxon>
        <taxon>Metazoa</taxon>
        <taxon>Ecdysozoa</taxon>
        <taxon>Arthropoda</taxon>
        <taxon>Hexapoda</taxon>
        <taxon>Collembola</taxon>
        <taxon>Symphypleona</taxon>
        <taxon>Sminthuridae</taxon>
        <taxon>Allacma</taxon>
    </lineage>
</organism>
<feature type="domain" description="Integrase catalytic" evidence="1">
    <location>
        <begin position="1"/>
        <end position="161"/>
    </location>
</feature>
<dbReference type="Pfam" id="PF00665">
    <property type="entry name" value="rve"/>
    <property type="match status" value="1"/>
</dbReference>
<accession>A0A8J2KTC1</accession>
<dbReference type="OrthoDB" id="6343797at2759"/>
<dbReference type="PROSITE" id="PS50994">
    <property type="entry name" value="INTEGRASE"/>
    <property type="match status" value="1"/>
</dbReference>
<feature type="non-terminal residue" evidence="2">
    <location>
        <position position="183"/>
    </location>
</feature>
<proteinExistence type="predicted"/>
<name>A0A8J2KTC1_9HEXA</name>
<dbReference type="EMBL" id="CAJVCH010451310">
    <property type="protein sequence ID" value="CAG7819486.1"/>
    <property type="molecule type" value="Genomic_DNA"/>
</dbReference>